<dbReference type="InterPro" id="IPR024344">
    <property type="entry name" value="MDMPI_metal-binding"/>
</dbReference>
<evidence type="ECO:0000313" key="2">
    <source>
        <dbReference type="EMBL" id="MCZ8379371.1"/>
    </source>
</evidence>
<dbReference type="Pfam" id="PF11716">
    <property type="entry name" value="MDMPI_N"/>
    <property type="match status" value="1"/>
</dbReference>
<evidence type="ECO:0000313" key="3">
    <source>
        <dbReference type="Proteomes" id="UP001142153"/>
    </source>
</evidence>
<dbReference type="GO" id="GO:0016853">
    <property type="term" value="F:isomerase activity"/>
    <property type="evidence" value="ECO:0007669"/>
    <property type="project" value="UniProtKB-KW"/>
</dbReference>
<gene>
    <name evidence="2" type="ORF">O6P37_10885</name>
</gene>
<dbReference type="Gene3D" id="1.20.120.450">
    <property type="entry name" value="dinb family like domain"/>
    <property type="match status" value="1"/>
</dbReference>
<protein>
    <submittedName>
        <fullName evidence="2">Maleylpyruvate isomerase family mycothiol-dependent enzyme</fullName>
    </submittedName>
</protein>
<keyword evidence="3" id="KW-1185">Reference proteome</keyword>
<keyword evidence="2" id="KW-0413">Isomerase</keyword>
<organism evidence="2 3">
    <name type="scientific">Mycobacterium hippophais</name>
    <dbReference type="NCBI Taxonomy" id="3016340"/>
    <lineage>
        <taxon>Bacteria</taxon>
        <taxon>Bacillati</taxon>
        <taxon>Actinomycetota</taxon>
        <taxon>Actinomycetes</taxon>
        <taxon>Mycobacteriales</taxon>
        <taxon>Mycobacteriaceae</taxon>
        <taxon>Mycobacterium</taxon>
    </lineage>
</organism>
<dbReference type="Proteomes" id="UP001142153">
    <property type="component" value="Unassembled WGS sequence"/>
</dbReference>
<comment type="caution">
    <text evidence="2">The sequence shown here is derived from an EMBL/GenBank/DDBJ whole genome shotgun (WGS) entry which is preliminary data.</text>
</comment>
<dbReference type="EMBL" id="JAPZPY010000003">
    <property type="protein sequence ID" value="MCZ8379371.1"/>
    <property type="molecule type" value="Genomic_DNA"/>
</dbReference>
<name>A0ABT4PSB4_9MYCO</name>
<feature type="domain" description="Mycothiol-dependent maleylpyruvate isomerase metal-binding" evidence="1">
    <location>
        <begin position="8"/>
        <end position="91"/>
    </location>
</feature>
<dbReference type="SUPFAM" id="SSF109854">
    <property type="entry name" value="DinB/YfiT-like putative metalloenzymes"/>
    <property type="match status" value="1"/>
</dbReference>
<accession>A0ABT4PSB4</accession>
<dbReference type="InterPro" id="IPR017517">
    <property type="entry name" value="Maleyloyr_isom"/>
</dbReference>
<sequence length="203" mass="22325">MSLREMIADERSELLEFLQTLSAEQWEVPSLCEGWRVRDVVAHLCWDNISIRRYLLVGARYRSPDRVNQHYVDAAKDVTTAELLDDLASTVDGGWISRVTPAGVLADLVVHHQDIRRPLDAPRTVDAARLRHTLDKPNRFAHPRRFMAGLRFTATDLDWSTGDGPEVSGCGEALALAIVGRGSVLGELAGEGVAVLADRMGAG</sequence>
<proteinExistence type="predicted"/>
<evidence type="ECO:0000259" key="1">
    <source>
        <dbReference type="Pfam" id="PF11716"/>
    </source>
</evidence>
<dbReference type="NCBIfam" id="TIGR03083">
    <property type="entry name" value="maleylpyruvate isomerase family mycothiol-dependent enzyme"/>
    <property type="match status" value="1"/>
</dbReference>
<dbReference type="RefSeq" id="WP_269894058.1">
    <property type="nucleotide sequence ID" value="NZ_JAPZPY010000003.1"/>
</dbReference>
<reference evidence="2" key="1">
    <citation type="submission" date="2022-12" db="EMBL/GenBank/DDBJ databases">
        <authorList>
            <person name="Deng Y."/>
            <person name="Zhang Y.-Q."/>
        </authorList>
    </citation>
    <scope>NUCLEOTIDE SEQUENCE</scope>
    <source>
        <strain evidence="2">CPCC 205372</strain>
    </source>
</reference>
<dbReference type="InterPro" id="IPR034660">
    <property type="entry name" value="DinB/YfiT-like"/>
</dbReference>